<dbReference type="EMBL" id="JBHTAX010000001">
    <property type="protein sequence ID" value="MFC7188425.1"/>
    <property type="molecule type" value="Genomic_DNA"/>
</dbReference>
<dbReference type="PANTHER" id="PTHR43833:SF5">
    <property type="entry name" value="TRK SYSTEM POTASSIUM UPTAKE PROTEIN TRKA"/>
    <property type="match status" value="1"/>
</dbReference>
<dbReference type="Pfam" id="PF02080">
    <property type="entry name" value="TrkA_C"/>
    <property type="match status" value="2"/>
</dbReference>
<feature type="domain" description="RCK N-terminal" evidence="7">
    <location>
        <begin position="226"/>
        <end position="345"/>
    </location>
</feature>
<organism evidence="9 10">
    <name type="scientific">Halocatena marina</name>
    <dbReference type="NCBI Taxonomy" id="2934937"/>
    <lineage>
        <taxon>Archaea</taxon>
        <taxon>Methanobacteriati</taxon>
        <taxon>Methanobacteriota</taxon>
        <taxon>Stenosarchaea group</taxon>
        <taxon>Halobacteria</taxon>
        <taxon>Halobacteriales</taxon>
        <taxon>Natronomonadaceae</taxon>
        <taxon>Halocatena</taxon>
    </lineage>
</organism>
<comment type="caution">
    <text evidence="9">The sequence shown here is derived from an EMBL/GenBank/DDBJ whole genome shotgun (WGS) entry which is preliminary data.</text>
</comment>
<evidence type="ECO:0000259" key="7">
    <source>
        <dbReference type="PROSITE" id="PS51201"/>
    </source>
</evidence>
<proteinExistence type="predicted"/>
<dbReference type="Proteomes" id="UP001596417">
    <property type="component" value="Unassembled WGS sequence"/>
</dbReference>
<dbReference type="AlphaFoldDB" id="A0ABD5YLH4"/>
<evidence type="ECO:0000256" key="5">
    <source>
        <dbReference type="ARBA" id="ARBA00023027"/>
    </source>
</evidence>
<evidence type="ECO:0000259" key="8">
    <source>
        <dbReference type="PROSITE" id="PS51202"/>
    </source>
</evidence>
<dbReference type="InterPro" id="IPR036291">
    <property type="entry name" value="NAD(P)-bd_dom_sf"/>
</dbReference>
<feature type="domain" description="RCK C-terminal" evidence="8">
    <location>
        <begin position="139"/>
        <end position="220"/>
    </location>
</feature>
<feature type="domain" description="RCK N-terminal" evidence="7">
    <location>
        <begin position="1"/>
        <end position="119"/>
    </location>
</feature>
<dbReference type="InterPro" id="IPR050721">
    <property type="entry name" value="Trk_Ktr_HKT_K-transport"/>
</dbReference>
<name>A0ABD5YLH4_9EURY</name>
<evidence type="ECO:0000313" key="9">
    <source>
        <dbReference type="EMBL" id="MFC7188425.1"/>
    </source>
</evidence>
<dbReference type="PROSITE" id="PS51201">
    <property type="entry name" value="RCK_N"/>
    <property type="match status" value="2"/>
</dbReference>
<dbReference type="Gene3D" id="3.40.50.720">
    <property type="entry name" value="NAD(P)-binding Rossmann-like Domain"/>
    <property type="match status" value="2"/>
</dbReference>
<dbReference type="GeneID" id="76197959"/>
<dbReference type="PRINTS" id="PR00335">
    <property type="entry name" value="KUPTAKETRKA"/>
</dbReference>
<keyword evidence="2" id="KW-0813">Transport</keyword>
<keyword evidence="10" id="KW-1185">Reference proteome</keyword>
<dbReference type="InterPro" id="IPR006036">
    <property type="entry name" value="K_uptake_TrkA"/>
</dbReference>
<dbReference type="InterPro" id="IPR036721">
    <property type="entry name" value="RCK_C_sf"/>
</dbReference>
<sequence length="444" mass="47244">MRVVIIGAGQVGSSIAANLDEDHEVIVIDKDTARVDALTYSLDVLAIEGDGVSLSTLQEAEVEDADLFISSTDDDETNIVACATARTVSDAFTIARVKRTHYLDTWKRSGGAFGVDFMVCTNLLAAETIVRIIGLPASQDVDVFAGGKVLMAEFRVPKGSPVAGQTVAEVDCFVELTFAAIFRDGDVIIPEGETVIEADDDLIVIGSPESTHAFAGDLARDNDSANRDVVIVGGSEAAVQIAQLLEDRGLRPRLIEHDPDRARELAEMLAGTTVMKSDATDREFLNREHVGDADVAIAALESDEKNLFSSLLASRIGVDRTISLVETAAYTDLFEAVGVGAAVNPRDATAEEIIRFTRDSDTENVALIEHDRAEVLEIEVDADSVLTGQPIRESAADLPARVTVGAITRDGTLITPRGDTVIEVGDHVVLFAETAVVDAVAKAV</sequence>
<dbReference type="NCBIfam" id="NF007034">
    <property type="entry name" value="PRK09496.2-1"/>
    <property type="match status" value="1"/>
</dbReference>
<dbReference type="SUPFAM" id="SSF51735">
    <property type="entry name" value="NAD(P)-binding Rossmann-fold domains"/>
    <property type="match status" value="2"/>
</dbReference>
<protein>
    <submittedName>
        <fullName evidence="9">Trk system potassium transporter TrkA</fullName>
    </submittedName>
</protein>
<evidence type="ECO:0000313" key="10">
    <source>
        <dbReference type="Proteomes" id="UP001596417"/>
    </source>
</evidence>
<dbReference type="InterPro" id="IPR006037">
    <property type="entry name" value="RCK_C"/>
</dbReference>
<keyword evidence="4" id="KW-0630">Potassium</keyword>
<dbReference type="SUPFAM" id="SSF116726">
    <property type="entry name" value="TrkA C-terminal domain-like"/>
    <property type="match status" value="2"/>
</dbReference>
<keyword evidence="6" id="KW-0406">Ion transport</keyword>
<dbReference type="NCBIfam" id="NF007039">
    <property type="entry name" value="PRK09496.3-2"/>
    <property type="match status" value="1"/>
</dbReference>
<comment type="function">
    <text evidence="1">Part of a potassium transport system.</text>
</comment>
<keyword evidence="5" id="KW-0520">NAD</keyword>
<gene>
    <name evidence="9" type="primary">trkA</name>
    <name evidence="9" type="ORF">ACFQL7_00175</name>
</gene>
<dbReference type="Gene3D" id="3.30.70.1450">
    <property type="entry name" value="Regulator of K+ conductance, C-terminal domain"/>
    <property type="match status" value="2"/>
</dbReference>
<evidence type="ECO:0000256" key="2">
    <source>
        <dbReference type="ARBA" id="ARBA00022448"/>
    </source>
</evidence>
<accession>A0ABD5YLH4</accession>
<dbReference type="PANTHER" id="PTHR43833">
    <property type="entry name" value="POTASSIUM CHANNEL PROTEIN 2-RELATED-RELATED"/>
    <property type="match status" value="1"/>
</dbReference>
<evidence type="ECO:0000256" key="3">
    <source>
        <dbReference type="ARBA" id="ARBA00022538"/>
    </source>
</evidence>
<keyword evidence="3" id="KW-0633">Potassium transport</keyword>
<dbReference type="RefSeq" id="WP_248903761.1">
    <property type="nucleotide sequence ID" value="NZ_CP109979.1"/>
</dbReference>
<reference evidence="9 10" key="1">
    <citation type="journal article" date="2019" name="Int. J. Syst. Evol. Microbiol.">
        <title>The Global Catalogue of Microorganisms (GCM) 10K type strain sequencing project: providing services to taxonomists for standard genome sequencing and annotation.</title>
        <authorList>
            <consortium name="The Broad Institute Genomics Platform"/>
            <consortium name="The Broad Institute Genome Sequencing Center for Infectious Disease"/>
            <person name="Wu L."/>
            <person name="Ma J."/>
        </authorList>
    </citation>
    <scope>NUCLEOTIDE SEQUENCE [LARGE SCALE GENOMIC DNA]</scope>
    <source>
        <strain evidence="9 10">RDMS1</strain>
    </source>
</reference>
<dbReference type="NCBIfam" id="NF007031">
    <property type="entry name" value="PRK09496.1-2"/>
    <property type="match status" value="1"/>
</dbReference>
<dbReference type="GO" id="GO:0006813">
    <property type="term" value="P:potassium ion transport"/>
    <property type="evidence" value="ECO:0007669"/>
    <property type="project" value="UniProtKB-KW"/>
</dbReference>
<dbReference type="PROSITE" id="PS51202">
    <property type="entry name" value="RCK_C"/>
    <property type="match status" value="2"/>
</dbReference>
<evidence type="ECO:0000256" key="6">
    <source>
        <dbReference type="ARBA" id="ARBA00023065"/>
    </source>
</evidence>
<evidence type="ECO:0000256" key="4">
    <source>
        <dbReference type="ARBA" id="ARBA00022958"/>
    </source>
</evidence>
<evidence type="ECO:0000256" key="1">
    <source>
        <dbReference type="ARBA" id="ARBA00003660"/>
    </source>
</evidence>
<dbReference type="InterPro" id="IPR003148">
    <property type="entry name" value="RCK_N"/>
</dbReference>
<dbReference type="Pfam" id="PF02254">
    <property type="entry name" value="TrkA_N"/>
    <property type="match status" value="2"/>
</dbReference>
<feature type="domain" description="RCK C-terminal" evidence="8">
    <location>
        <begin position="363"/>
        <end position="444"/>
    </location>
</feature>